<evidence type="ECO:0000256" key="2">
    <source>
        <dbReference type="ARBA" id="ARBA00022679"/>
    </source>
</evidence>
<dbReference type="OrthoDB" id="3366024at2"/>
<sequence>MPSDPWAALANPFLEGAYASVKGQVRTYVLHAQLLRHLPEPPASVLDVGGGAAHQSLPLARLGYDVTVLDPSPAMLAKAEQRLRDEPADVRRRVRLVEAPGEQAEAATGGRRFAAVLCHGVLMYVERPEPLVSALCRRTAPGGVLSVMALNARTLAVRPALDRRWADALAAFDATGEVGVLGVGTRGDTVEGLSLLLRQGGVDPEDWYGVWLFSDWLDLPSGSTDVAAVAAVELEASVRDPYRQLSRVFHLVGRAGPRTAGDEA</sequence>
<evidence type="ECO:0000313" key="6">
    <source>
        <dbReference type="Proteomes" id="UP000198605"/>
    </source>
</evidence>
<protein>
    <submittedName>
        <fullName evidence="5">Methyltransferase domain-containing protein</fullName>
    </submittedName>
</protein>
<dbReference type="RefSeq" id="WP_091307411.1">
    <property type="nucleotide sequence ID" value="NZ_FMIB01000002.1"/>
</dbReference>
<dbReference type="GO" id="GO:0008757">
    <property type="term" value="F:S-adenosylmethionine-dependent methyltransferase activity"/>
    <property type="evidence" value="ECO:0007669"/>
    <property type="project" value="InterPro"/>
</dbReference>
<dbReference type="InterPro" id="IPR029063">
    <property type="entry name" value="SAM-dependent_MTases_sf"/>
</dbReference>
<dbReference type="Pfam" id="PF08241">
    <property type="entry name" value="Methyltransf_11"/>
    <property type="match status" value="1"/>
</dbReference>
<dbReference type="CDD" id="cd02440">
    <property type="entry name" value="AdoMet_MTases"/>
    <property type="match status" value="1"/>
</dbReference>
<dbReference type="STRING" id="47854.GA0070603_0855"/>
<feature type="domain" description="Methyltransferase type 11" evidence="4">
    <location>
        <begin position="46"/>
        <end position="146"/>
    </location>
</feature>
<dbReference type="GeneID" id="43277530"/>
<dbReference type="InterPro" id="IPR013216">
    <property type="entry name" value="Methyltransf_11"/>
</dbReference>
<name>A0A1C6U736_9ACTN</name>
<dbReference type="SUPFAM" id="SSF53335">
    <property type="entry name" value="S-adenosyl-L-methionine-dependent methyltransferases"/>
    <property type="match status" value="1"/>
</dbReference>
<evidence type="ECO:0000256" key="3">
    <source>
        <dbReference type="ARBA" id="ARBA00022691"/>
    </source>
</evidence>
<dbReference type="Proteomes" id="UP000198605">
    <property type="component" value="Unassembled WGS sequence"/>
</dbReference>
<reference evidence="6" key="1">
    <citation type="submission" date="2016-06" db="EMBL/GenBank/DDBJ databases">
        <authorList>
            <person name="Varghese N."/>
            <person name="Submissions Spin"/>
        </authorList>
    </citation>
    <scope>NUCLEOTIDE SEQUENCE [LARGE SCALE GENOMIC DNA]</scope>
    <source>
        <strain evidence="6">DSM 44151</strain>
    </source>
</reference>
<dbReference type="GO" id="GO:0032259">
    <property type="term" value="P:methylation"/>
    <property type="evidence" value="ECO:0007669"/>
    <property type="project" value="UniProtKB-KW"/>
</dbReference>
<dbReference type="Gene3D" id="3.40.50.150">
    <property type="entry name" value="Vaccinia Virus protein VP39"/>
    <property type="match status" value="1"/>
</dbReference>
<keyword evidence="2 5" id="KW-0808">Transferase</keyword>
<dbReference type="PANTHER" id="PTHR43464">
    <property type="entry name" value="METHYLTRANSFERASE"/>
    <property type="match status" value="1"/>
</dbReference>
<gene>
    <name evidence="5" type="ORF">GA0070603_0855</name>
</gene>
<evidence type="ECO:0000256" key="1">
    <source>
        <dbReference type="ARBA" id="ARBA00022603"/>
    </source>
</evidence>
<organism evidence="5 6">
    <name type="scientific">Micromonospora chersina</name>
    <dbReference type="NCBI Taxonomy" id="47854"/>
    <lineage>
        <taxon>Bacteria</taxon>
        <taxon>Bacillati</taxon>
        <taxon>Actinomycetota</taxon>
        <taxon>Actinomycetes</taxon>
        <taxon>Micromonosporales</taxon>
        <taxon>Micromonosporaceae</taxon>
        <taxon>Micromonospora</taxon>
    </lineage>
</organism>
<dbReference type="EMBL" id="FMIB01000002">
    <property type="protein sequence ID" value="SCL49832.1"/>
    <property type="molecule type" value="Genomic_DNA"/>
</dbReference>
<dbReference type="PANTHER" id="PTHR43464:SF19">
    <property type="entry name" value="UBIQUINONE BIOSYNTHESIS O-METHYLTRANSFERASE, MITOCHONDRIAL"/>
    <property type="match status" value="1"/>
</dbReference>
<keyword evidence="3" id="KW-0949">S-adenosyl-L-methionine</keyword>
<keyword evidence="6" id="KW-1185">Reference proteome</keyword>
<keyword evidence="1 5" id="KW-0489">Methyltransferase</keyword>
<dbReference type="AlphaFoldDB" id="A0A1C6U736"/>
<proteinExistence type="predicted"/>
<evidence type="ECO:0000313" key="5">
    <source>
        <dbReference type="EMBL" id="SCL49832.1"/>
    </source>
</evidence>
<evidence type="ECO:0000259" key="4">
    <source>
        <dbReference type="Pfam" id="PF08241"/>
    </source>
</evidence>
<accession>A0A1C6U736</accession>